<keyword evidence="2" id="KW-1185">Reference proteome</keyword>
<reference evidence="2" key="1">
    <citation type="journal article" date="2019" name="Int. J. Syst. Evol. Microbiol.">
        <title>The Global Catalogue of Microorganisms (GCM) 10K type strain sequencing project: providing services to taxonomists for standard genome sequencing and annotation.</title>
        <authorList>
            <consortium name="The Broad Institute Genomics Platform"/>
            <consortium name="The Broad Institute Genome Sequencing Center for Infectious Disease"/>
            <person name="Wu L."/>
            <person name="Ma J."/>
        </authorList>
    </citation>
    <scope>NUCLEOTIDE SEQUENCE [LARGE SCALE GENOMIC DNA]</scope>
    <source>
        <strain evidence="2">JCM 17841</strain>
    </source>
</reference>
<protein>
    <submittedName>
        <fullName evidence="1">Uncharacterized protein</fullName>
    </submittedName>
</protein>
<proteinExistence type="predicted"/>
<gene>
    <name evidence="1" type="ORF">GCM10023172_04090</name>
</gene>
<organism evidence="1 2">
    <name type="scientific">Hymenobacter ginsengisoli</name>
    <dbReference type="NCBI Taxonomy" id="1051626"/>
    <lineage>
        <taxon>Bacteria</taxon>
        <taxon>Pseudomonadati</taxon>
        <taxon>Bacteroidota</taxon>
        <taxon>Cytophagia</taxon>
        <taxon>Cytophagales</taxon>
        <taxon>Hymenobacteraceae</taxon>
        <taxon>Hymenobacter</taxon>
    </lineage>
</organism>
<dbReference type="Proteomes" id="UP001501243">
    <property type="component" value="Unassembled WGS sequence"/>
</dbReference>
<evidence type="ECO:0000313" key="1">
    <source>
        <dbReference type="EMBL" id="GAA4494270.1"/>
    </source>
</evidence>
<dbReference type="EMBL" id="BAABGQ010000003">
    <property type="protein sequence ID" value="GAA4494270.1"/>
    <property type="molecule type" value="Genomic_DNA"/>
</dbReference>
<sequence length="100" mass="10530">MEPAYPTTGDLSTAAWLKQFAAALPTYAAKYQIAEAEAAALQRASASFLDELGEQIYRVTQAGLPRQAAALGYRILSHAAYDPADGSALGLECLLEQPAG</sequence>
<evidence type="ECO:0000313" key="2">
    <source>
        <dbReference type="Proteomes" id="UP001501243"/>
    </source>
</evidence>
<accession>A0ABP8PYW8</accession>
<comment type="caution">
    <text evidence="1">The sequence shown here is derived from an EMBL/GenBank/DDBJ whole genome shotgun (WGS) entry which is preliminary data.</text>
</comment>
<name>A0ABP8PYW8_9BACT</name>
<dbReference type="RefSeq" id="WP_208130381.1">
    <property type="nucleotide sequence ID" value="NZ_BAABGQ010000003.1"/>
</dbReference>